<sequence>MAGNRETFLWWSEANQARHLVVPAFASKAEIMKDDEGYWLNVWWSCGVIAPLTVQEHIQAGENQC</sequence>
<dbReference type="Proteomes" id="UP000031205">
    <property type="component" value="Segment"/>
</dbReference>
<evidence type="ECO:0000313" key="2">
    <source>
        <dbReference type="Proteomes" id="UP000031205"/>
    </source>
</evidence>
<gene>
    <name evidence="1" type="ORF">vBDshPR2C_16</name>
</gene>
<evidence type="ECO:0000313" key="1">
    <source>
        <dbReference type="EMBL" id="AID16832.1"/>
    </source>
</evidence>
<reference evidence="1 2" key="1">
    <citation type="submission" date="2014-05" db="EMBL/GenBank/DDBJ databases">
        <title>Complete Genome Sequence of vBDshPR2C, a New N4-Like Lytic Phage Infecting Dinoroseobacter shibae.</title>
        <authorList>
            <person name="Cai L."/>
            <person name="Zhang R."/>
            <person name="Jiao N."/>
        </authorList>
    </citation>
    <scope>NUCLEOTIDE SEQUENCE [LARGE SCALE GENOMIC DNA]</scope>
</reference>
<accession>A0A0A7CHV3</accession>
<proteinExistence type="predicted"/>
<name>A0A0A7CHV3_9CAUD</name>
<protein>
    <submittedName>
        <fullName evidence="1">Uncharacterized protein</fullName>
    </submittedName>
</protein>
<dbReference type="EMBL" id="KJ803031">
    <property type="protein sequence ID" value="AID16832.1"/>
    <property type="molecule type" value="Genomic_DNA"/>
</dbReference>
<organism evidence="1 2">
    <name type="scientific">Dinoroseobacter phage vBDshPR2C</name>
    <dbReference type="NCBI Taxonomy" id="1498169"/>
    <lineage>
        <taxon>Viruses</taxon>
        <taxon>Duplodnaviria</taxon>
        <taxon>Heunggongvirae</taxon>
        <taxon>Uroviricota</taxon>
        <taxon>Caudoviricetes</taxon>
        <taxon>Schitoviridae</taxon>
        <taxon>Rhodovirinae</taxon>
        <taxon>Baltimorevirus</taxon>
        <taxon>Baltimorevirus DFL12</taxon>
    </lineage>
</organism>